<dbReference type="InterPro" id="IPR019949">
    <property type="entry name" value="CmoO-like"/>
</dbReference>
<dbReference type="FunFam" id="3.20.20.30:FF:000002">
    <property type="entry name" value="LLM class flavin-dependent oxidoreductase"/>
    <property type="match status" value="1"/>
</dbReference>
<dbReference type="Proteomes" id="UP000051054">
    <property type="component" value="Unassembled WGS sequence"/>
</dbReference>
<organism evidence="3 4">
    <name type="scientific">Ligilactobacillus hayakitensis DSM 18933 = JCM 14209</name>
    <dbReference type="NCBI Taxonomy" id="1423755"/>
    <lineage>
        <taxon>Bacteria</taxon>
        <taxon>Bacillati</taxon>
        <taxon>Bacillota</taxon>
        <taxon>Bacilli</taxon>
        <taxon>Lactobacillales</taxon>
        <taxon>Lactobacillaceae</taxon>
        <taxon>Ligilactobacillus</taxon>
    </lineage>
</organism>
<proteinExistence type="predicted"/>
<dbReference type="PANTHER" id="PTHR30137">
    <property type="entry name" value="LUCIFERASE-LIKE MONOOXYGENASE"/>
    <property type="match status" value="1"/>
</dbReference>
<dbReference type="InterPro" id="IPR036661">
    <property type="entry name" value="Luciferase-like_sf"/>
</dbReference>
<dbReference type="EMBL" id="AZGD01000037">
    <property type="protein sequence ID" value="KRM19639.1"/>
    <property type="molecule type" value="Genomic_DNA"/>
</dbReference>
<comment type="similarity">
    <text evidence="1">To bacterial alkanal monooxygenase alpha and beta chains.</text>
</comment>
<dbReference type="PATRIC" id="fig|1423755.3.peg.1580"/>
<gene>
    <name evidence="3" type="ORF">FC40_GL001490</name>
</gene>
<dbReference type="AlphaFoldDB" id="A0A0R1WP30"/>
<dbReference type="Pfam" id="PF00296">
    <property type="entry name" value="Bac_luciferase"/>
    <property type="match status" value="1"/>
</dbReference>
<feature type="domain" description="Luciferase-like" evidence="2">
    <location>
        <begin position="9"/>
        <end position="313"/>
    </location>
</feature>
<dbReference type="STRING" id="1423755.FC40_GL001490"/>
<dbReference type="OrthoDB" id="9780518at2"/>
<keyword evidence="4" id="KW-1185">Reference proteome</keyword>
<evidence type="ECO:0000259" key="2">
    <source>
        <dbReference type="Pfam" id="PF00296"/>
    </source>
</evidence>
<evidence type="ECO:0000313" key="4">
    <source>
        <dbReference type="Proteomes" id="UP000051054"/>
    </source>
</evidence>
<dbReference type="PANTHER" id="PTHR30137:SF6">
    <property type="entry name" value="LUCIFERASE-LIKE MONOOXYGENASE"/>
    <property type="match status" value="1"/>
</dbReference>
<evidence type="ECO:0000313" key="3">
    <source>
        <dbReference type="EMBL" id="KRM19639.1"/>
    </source>
</evidence>
<sequence>MKYSILNLVPLRDGQTFKEAIDSMVRLAKKAEELGYERYWLAEHHNMKSVASSATKQLIQHTLANTSTLRVGSGGIMLPNHSPYLIAEEFGMLETLYPNRVDLGLGRAPGTDMQTAQALRRDDDRTMDFPEEVEELQGYFKGTEGINAYPAKGLDVPFYILGSSIQSAYLAAKLGLPYSFAAHFAPAMMVEAINTYRRNFQPSDDLVQPYVILGANAIVADTDEEAKFLATTQTQSFLNIVTGQQRGLMPPVEDERQIYENLISVRQVPHFGPVKFDIDELFQNEKAMVKNMSAISLIGSKETVKQQLQKLQSIVEFDEIMCNSYIYDEAKQHHSYELFAEVIKEVK</sequence>
<comment type="caution">
    <text evidence="3">The sequence shown here is derived from an EMBL/GenBank/DDBJ whole genome shotgun (WGS) entry which is preliminary data.</text>
</comment>
<accession>A0A0R1WP30</accession>
<dbReference type="SUPFAM" id="SSF51679">
    <property type="entry name" value="Bacterial luciferase-like"/>
    <property type="match status" value="1"/>
</dbReference>
<dbReference type="eggNOG" id="COG2141">
    <property type="taxonomic scope" value="Bacteria"/>
</dbReference>
<dbReference type="InterPro" id="IPR011251">
    <property type="entry name" value="Luciferase-like_dom"/>
</dbReference>
<dbReference type="NCBIfam" id="TIGR03558">
    <property type="entry name" value="oxido_grp_1"/>
    <property type="match status" value="1"/>
</dbReference>
<name>A0A0R1WP30_9LACO</name>
<dbReference type="RefSeq" id="WP_025021778.1">
    <property type="nucleotide sequence ID" value="NZ_AZGD01000037.1"/>
</dbReference>
<dbReference type="GO" id="GO:0016705">
    <property type="term" value="F:oxidoreductase activity, acting on paired donors, with incorporation or reduction of molecular oxygen"/>
    <property type="evidence" value="ECO:0007669"/>
    <property type="project" value="InterPro"/>
</dbReference>
<reference evidence="3 4" key="1">
    <citation type="journal article" date="2015" name="Genome Announc.">
        <title>Expanding the biotechnology potential of lactobacilli through comparative genomics of 213 strains and associated genera.</title>
        <authorList>
            <person name="Sun Z."/>
            <person name="Harris H.M."/>
            <person name="McCann A."/>
            <person name="Guo C."/>
            <person name="Argimon S."/>
            <person name="Zhang W."/>
            <person name="Yang X."/>
            <person name="Jeffery I.B."/>
            <person name="Cooney J.C."/>
            <person name="Kagawa T.F."/>
            <person name="Liu W."/>
            <person name="Song Y."/>
            <person name="Salvetti E."/>
            <person name="Wrobel A."/>
            <person name="Rasinkangas P."/>
            <person name="Parkhill J."/>
            <person name="Rea M.C."/>
            <person name="O'Sullivan O."/>
            <person name="Ritari J."/>
            <person name="Douillard F.P."/>
            <person name="Paul Ross R."/>
            <person name="Yang R."/>
            <person name="Briner A.E."/>
            <person name="Felis G.E."/>
            <person name="de Vos W.M."/>
            <person name="Barrangou R."/>
            <person name="Klaenhammer T.R."/>
            <person name="Caufield P.W."/>
            <person name="Cui Y."/>
            <person name="Zhang H."/>
            <person name="O'Toole P.W."/>
        </authorList>
    </citation>
    <scope>NUCLEOTIDE SEQUENCE [LARGE SCALE GENOMIC DNA]</scope>
    <source>
        <strain evidence="3 4">DSM 18933</strain>
    </source>
</reference>
<protein>
    <recommendedName>
        <fullName evidence="2">Luciferase-like domain-containing protein</fullName>
    </recommendedName>
</protein>
<dbReference type="Gene3D" id="3.20.20.30">
    <property type="entry name" value="Luciferase-like domain"/>
    <property type="match status" value="1"/>
</dbReference>
<evidence type="ECO:0000256" key="1">
    <source>
        <dbReference type="ARBA" id="ARBA00007789"/>
    </source>
</evidence>
<dbReference type="GO" id="GO:0005829">
    <property type="term" value="C:cytosol"/>
    <property type="evidence" value="ECO:0007669"/>
    <property type="project" value="TreeGrafter"/>
</dbReference>
<dbReference type="InterPro" id="IPR050766">
    <property type="entry name" value="Bact_Lucif_Oxidored"/>
</dbReference>